<feature type="compositionally biased region" description="Pro residues" evidence="2">
    <location>
        <begin position="347"/>
        <end position="365"/>
    </location>
</feature>
<dbReference type="RefSeq" id="XP_013758696.1">
    <property type="nucleotide sequence ID" value="XM_013903242.1"/>
</dbReference>
<dbReference type="InterPro" id="IPR008942">
    <property type="entry name" value="ENTH_VHS"/>
</dbReference>
<name>A0A0L0D7G0_THETB</name>
<evidence type="ECO:0008006" key="7">
    <source>
        <dbReference type="Google" id="ProtNLM"/>
    </source>
</evidence>
<dbReference type="GO" id="GO:0005849">
    <property type="term" value="C:mRNA cleavage factor complex"/>
    <property type="evidence" value="ECO:0007669"/>
    <property type="project" value="TreeGrafter"/>
</dbReference>
<dbReference type="eggNOG" id="KOG2071">
    <property type="taxonomic scope" value="Eukaryota"/>
</dbReference>
<dbReference type="Proteomes" id="UP000054408">
    <property type="component" value="Unassembled WGS sequence"/>
</dbReference>
<reference evidence="5 6" key="1">
    <citation type="submission" date="2010-05" db="EMBL/GenBank/DDBJ databases">
        <title>The Genome Sequence of Thecamonas trahens ATCC 50062.</title>
        <authorList>
            <consortium name="The Broad Institute Genome Sequencing Platform"/>
            <person name="Russ C."/>
            <person name="Cuomo C."/>
            <person name="Shea T."/>
            <person name="Young S.K."/>
            <person name="Zeng Q."/>
            <person name="Koehrsen M."/>
            <person name="Haas B."/>
            <person name="Borodovsky M."/>
            <person name="Guigo R."/>
            <person name="Alvarado L."/>
            <person name="Berlin A."/>
            <person name="Bochicchio J."/>
            <person name="Borenstein D."/>
            <person name="Chapman S."/>
            <person name="Chen Z."/>
            <person name="Freedman E."/>
            <person name="Gellesch M."/>
            <person name="Goldberg J."/>
            <person name="Griggs A."/>
            <person name="Gujja S."/>
            <person name="Heilman E."/>
            <person name="Heiman D."/>
            <person name="Hepburn T."/>
            <person name="Howarth C."/>
            <person name="Jen D."/>
            <person name="Larson L."/>
            <person name="Mehta T."/>
            <person name="Park D."/>
            <person name="Pearson M."/>
            <person name="Roberts A."/>
            <person name="Saif S."/>
            <person name="Shenoy N."/>
            <person name="Sisk P."/>
            <person name="Stolte C."/>
            <person name="Sykes S."/>
            <person name="Thomson T."/>
            <person name="Walk T."/>
            <person name="White J."/>
            <person name="Yandava C."/>
            <person name="Burger G."/>
            <person name="Gray M.W."/>
            <person name="Holland P.W.H."/>
            <person name="King N."/>
            <person name="Lang F.B.F."/>
            <person name="Roger A.J."/>
            <person name="Ruiz-Trillo I."/>
            <person name="Lander E."/>
            <person name="Nusbaum C."/>
        </authorList>
    </citation>
    <scope>NUCLEOTIDE SEQUENCE [LARGE SCALE GENOMIC DNA]</scope>
    <source>
        <strain evidence="5 6">ATCC 50062</strain>
    </source>
</reference>
<dbReference type="OMA" id="NRWDEDE"/>
<dbReference type="EMBL" id="GL349450">
    <property type="protein sequence ID" value="KNC48125.1"/>
    <property type="molecule type" value="Genomic_DNA"/>
</dbReference>
<dbReference type="Gene3D" id="1.25.40.90">
    <property type="match status" value="1"/>
</dbReference>
<dbReference type="GO" id="GO:0031124">
    <property type="term" value="P:mRNA 3'-end processing"/>
    <property type="evidence" value="ECO:0007669"/>
    <property type="project" value="InterPro"/>
</dbReference>
<protein>
    <recommendedName>
        <fullName evidence="7">CID domain-containing protein</fullName>
    </recommendedName>
</protein>
<dbReference type="STRING" id="461836.A0A0L0D7G0"/>
<feature type="compositionally biased region" description="Low complexity" evidence="2">
    <location>
        <begin position="316"/>
        <end position="332"/>
    </location>
</feature>
<dbReference type="InterPro" id="IPR006569">
    <property type="entry name" value="CID_dom"/>
</dbReference>
<evidence type="ECO:0000313" key="5">
    <source>
        <dbReference type="EMBL" id="KNC48125.1"/>
    </source>
</evidence>
<evidence type="ECO:0000256" key="1">
    <source>
        <dbReference type="PROSITE-ProRule" id="PRU00042"/>
    </source>
</evidence>
<dbReference type="GO" id="GO:0005737">
    <property type="term" value="C:cytoplasm"/>
    <property type="evidence" value="ECO:0007669"/>
    <property type="project" value="TreeGrafter"/>
</dbReference>
<dbReference type="PANTHER" id="PTHR15921">
    <property type="entry name" value="PRE-MRNA CLEAVAGE COMPLEX II"/>
    <property type="match status" value="1"/>
</dbReference>
<gene>
    <name evidence="5" type="ORF">AMSG_04354</name>
</gene>
<dbReference type="GO" id="GO:0006369">
    <property type="term" value="P:termination of RNA polymerase II transcription"/>
    <property type="evidence" value="ECO:0007669"/>
    <property type="project" value="InterPro"/>
</dbReference>
<evidence type="ECO:0000259" key="4">
    <source>
        <dbReference type="PROSITE" id="PS51391"/>
    </source>
</evidence>
<feature type="compositionally biased region" description="Pro residues" evidence="2">
    <location>
        <begin position="396"/>
        <end position="413"/>
    </location>
</feature>
<dbReference type="InterPro" id="IPR045154">
    <property type="entry name" value="PCF11-like"/>
</dbReference>
<feature type="compositionally biased region" description="Basic residues" evidence="2">
    <location>
        <begin position="386"/>
        <end position="395"/>
    </location>
</feature>
<dbReference type="PROSITE" id="PS00028">
    <property type="entry name" value="ZINC_FINGER_C2H2_1"/>
    <property type="match status" value="1"/>
</dbReference>
<dbReference type="GeneID" id="25563900"/>
<dbReference type="GO" id="GO:0000993">
    <property type="term" value="F:RNA polymerase II complex binding"/>
    <property type="evidence" value="ECO:0007669"/>
    <property type="project" value="InterPro"/>
</dbReference>
<evidence type="ECO:0000313" key="6">
    <source>
        <dbReference type="Proteomes" id="UP000054408"/>
    </source>
</evidence>
<feature type="region of interest" description="Disordered" evidence="2">
    <location>
        <begin position="251"/>
        <end position="287"/>
    </location>
</feature>
<dbReference type="OrthoDB" id="2129491at2759"/>
<keyword evidence="1" id="KW-0479">Metal-binding</keyword>
<dbReference type="PROSITE" id="PS50157">
    <property type="entry name" value="ZINC_FINGER_C2H2_2"/>
    <property type="match status" value="1"/>
</dbReference>
<keyword evidence="1" id="KW-0862">Zinc</keyword>
<sequence length="726" mass="77703">MSDIDNEVRNSFRSALLDLRSIDVASVGAVQSLAGDLVDHAAVVLEVIVQHLKVCKPKYALPSFCLIDAILKRVGQPYIDLVAADVEHWLPTIFARLDYDAQIVALKILRVWSERKTFEQVFVDKLMALVEPYKLIAFDQLPKKKPTRFGPSSAELLAAGAGSRQDFAADALRAQANPVAMELPRPISVCPGPPSRSVLARHNYGLPPRTERIAPHAVRLDAVTAAATRIDYLIDQLAKWFRSPTAFIPRPDGAPSLDPALAAPAPSAGSTGAPTQAAASSAPSAGAPDLLSKLSSLLSSVSSKTGSAPAVPPQAQPQAQPFQRMPPAAAQPYPGPPPSFPAAAQPYRPPPPQQHPPPQMRPGPPGQSMHPLDVMARNRQAAMHRPPQHMQRHRPPPGPPRLAPGPQLPPPQFPAGIPRGRRRPLPGPPRPQIRPQARPQQPLRPLPPRDVKPSVAALPPPPGTARAGPPASAKDLLSKAALRRPVDFIVKRLYNTAAKQCPTCGMRFVDHSKLDPHMDFHFRRNQRLERRGANSLARAWFLTPPEWRASAGDDSRVVTTKAAFFAEPESSQPALASVAGDAVPAASSAAVASATPAAPSDPDDDPSLDVVADEDNPNCGLCGGKFENRWDEDEEEWRAIGSCILPGRQGLFHRSCVAQANIGSTVVVPAAGNSAGSDFVTRVAKVDLSNMFSSAASTATPADTRKRTRAADEPTDPRKRAKPLSS</sequence>
<dbReference type="PANTHER" id="PTHR15921:SF3">
    <property type="entry name" value="PRE-MRNA CLEAVAGE COMPLEX 2 PROTEIN PCF11"/>
    <property type="match status" value="1"/>
</dbReference>
<feature type="domain" description="CID" evidence="4">
    <location>
        <begin position="4"/>
        <end position="134"/>
    </location>
</feature>
<feature type="region of interest" description="Disordered" evidence="2">
    <location>
        <begin position="302"/>
        <end position="472"/>
    </location>
</feature>
<proteinExistence type="predicted"/>
<dbReference type="InterPro" id="IPR013087">
    <property type="entry name" value="Znf_C2H2_type"/>
</dbReference>
<dbReference type="AlphaFoldDB" id="A0A0L0D7G0"/>
<feature type="domain" description="C2H2-type" evidence="3">
    <location>
        <begin position="499"/>
        <end position="526"/>
    </location>
</feature>
<dbReference type="SUPFAM" id="SSF48464">
    <property type="entry name" value="ENTH/VHS domain"/>
    <property type="match status" value="1"/>
</dbReference>
<keyword evidence="1" id="KW-0863">Zinc-finger</keyword>
<accession>A0A0L0D7G0</accession>
<evidence type="ECO:0000259" key="3">
    <source>
        <dbReference type="PROSITE" id="PS50157"/>
    </source>
</evidence>
<organism evidence="5 6">
    <name type="scientific">Thecamonas trahens ATCC 50062</name>
    <dbReference type="NCBI Taxonomy" id="461836"/>
    <lineage>
        <taxon>Eukaryota</taxon>
        <taxon>Apusozoa</taxon>
        <taxon>Apusomonadida</taxon>
        <taxon>Apusomonadidae</taxon>
        <taxon>Thecamonas</taxon>
    </lineage>
</organism>
<evidence type="ECO:0000256" key="2">
    <source>
        <dbReference type="SAM" id="MobiDB-lite"/>
    </source>
</evidence>
<feature type="region of interest" description="Disordered" evidence="2">
    <location>
        <begin position="694"/>
        <end position="726"/>
    </location>
</feature>
<dbReference type="GO" id="GO:0008270">
    <property type="term" value="F:zinc ion binding"/>
    <property type="evidence" value="ECO:0007669"/>
    <property type="project" value="UniProtKB-KW"/>
</dbReference>
<dbReference type="GO" id="GO:0003729">
    <property type="term" value="F:mRNA binding"/>
    <property type="evidence" value="ECO:0007669"/>
    <property type="project" value="InterPro"/>
</dbReference>
<dbReference type="PROSITE" id="PS51391">
    <property type="entry name" value="CID"/>
    <property type="match status" value="1"/>
</dbReference>
<feature type="compositionally biased region" description="Basic and acidic residues" evidence="2">
    <location>
        <begin position="703"/>
        <end position="718"/>
    </location>
</feature>
<keyword evidence="6" id="KW-1185">Reference proteome</keyword>